<dbReference type="PANTHER" id="PTHR38925">
    <property type="entry name" value="PROTEIN, PUTATIVE-RELATED"/>
    <property type="match status" value="1"/>
</dbReference>
<proteinExistence type="predicted"/>
<evidence type="ECO:0000313" key="1">
    <source>
        <dbReference type="EMBL" id="KAG5601310.1"/>
    </source>
</evidence>
<dbReference type="OrthoDB" id="942283at2759"/>
<keyword evidence="2" id="KW-1185">Reference proteome</keyword>
<evidence type="ECO:0000313" key="2">
    <source>
        <dbReference type="Proteomes" id="UP000824120"/>
    </source>
</evidence>
<dbReference type="Proteomes" id="UP000824120">
    <property type="component" value="Chromosome 6"/>
</dbReference>
<gene>
    <name evidence="1" type="ORF">H5410_032680</name>
</gene>
<dbReference type="EMBL" id="JACXVP010000006">
    <property type="protein sequence ID" value="KAG5601310.1"/>
    <property type="molecule type" value="Genomic_DNA"/>
</dbReference>
<name>A0A9J5YQZ2_SOLCO</name>
<reference evidence="1 2" key="1">
    <citation type="submission" date="2020-09" db="EMBL/GenBank/DDBJ databases">
        <title>De no assembly of potato wild relative species, Solanum commersonii.</title>
        <authorList>
            <person name="Cho K."/>
        </authorList>
    </citation>
    <scope>NUCLEOTIDE SEQUENCE [LARGE SCALE GENOMIC DNA]</scope>
    <source>
        <strain evidence="1">LZ3.2</strain>
        <tissue evidence="1">Leaf</tissue>
    </source>
</reference>
<accession>A0A9J5YQZ2</accession>
<protein>
    <submittedName>
        <fullName evidence="1">Uncharacterized protein</fullName>
    </submittedName>
</protein>
<comment type="caution">
    <text evidence="1">The sequence shown here is derived from an EMBL/GenBank/DDBJ whole genome shotgun (WGS) entry which is preliminary data.</text>
</comment>
<sequence length="86" mass="10096">MIYIKRVNPSYCSTSSPYVMIDIRGGCDASFLSGFYTQMSQITFNSAPTRWERAVRLVYERFTRARHTHFREMDEESLRALSMITL</sequence>
<dbReference type="PANTHER" id="PTHR38925:SF1">
    <property type="entry name" value="PROTEIN, PUTATIVE-RELATED"/>
    <property type="match status" value="1"/>
</dbReference>
<organism evidence="1 2">
    <name type="scientific">Solanum commersonii</name>
    <name type="common">Commerson's wild potato</name>
    <name type="synonym">Commerson's nightshade</name>
    <dbReference type="NCBI Taxonomy" id="4109"/>
    <lineage>
        <taxon>Eukaryota</taxon>
        <taxon>Viridiplantae</taxon>
        <taxon>Streptophyta</taxon>
        <taxon>Embryophyta</taxon>
        <taxon>Tracheophyta</taxon>
        <taxon>Spermatophyta</taxon>
        <taxon>Magnoliopsida</taxon>
        <taxon>eudicotyledons</taxon>
        <taxon>Gunneridae</taxon>
        <taxon>Pentapetalae</taxon>
        <taxon>asterids</taxon>
        <taxon>lamiids</taxon>
        <taxon>Solanales</taxon>
        <taxon>Solanaceae</taxon>
        <taxon>Solanoideae</taxon>
        <taxon>Solaneae</taxon>
        <taxon>Solanum</taxon>
    </lineage>
</organism>
<dbReference type="AlphaFoldDB" id="A0A9J5YQZ2"/>